<dbReference type="GO" id="GO:0006139">
    <property type="term" value="P:nucleobase-containing compound metabolic process"/>
    <property type="evidence" value="ECO:0007669"/>
    <property type="project" value="UniProtKB-ARBA"/>
</dbReference>
<dbReference type="GO" id="GO:0003824">
    <property type="term" value="F:catalytic activity"/>
    <property type="evidence" value="ECO:0007669"/>
    <property type="project" value="InterPro"/>
</dbReference>
<dbReference type="Proteomes" id="UP000192639">
    <property type="component" value="Unassembled WGS sequence"/>
</dbReference>
<comment type="caution">
    <text evidence="1">The sequence shown here is derived from an EMBL/GenBank/DDBJ whole genome shotgun (WGS) entry which is preliminary data.</text>
</comment>
<dbReference type="OrthoDB" id="3180714at2759"/>
<dbReference type="VEuPathDB" id="MicrosporidiaDB:ECANGB1_2159"/>
<evidence type="ECO:0000313" key="2">
    <source>
        <dbReference type="Proteomes" id="UP000192639"/>
    </source>
</evidence>
<dbReference type="EMBL" id="LWDP01000077">
    <property type="protein sequence ID" value="ORD93487.1"/>
    <property type="molecule type" value="Genomic_DNA"/>
</dbReference>
<dbReference type="AlphaFoldDB" id="A0A1Y1S512"/>
<dbReference type="SUPFAM" id="SSF53927">
    <property type="entry name" value="Cytidine deaminase-like"/>
    <property type="match status" value="1"/>
</dbReference>
<gene>
    <name evidence="1" type="primary">ADAT3</name>
    <name evidence="1" type="ORF">ECANGB1_2159</name>
</gene>
<reference evidence="1 2" key="1">
    <citation type="journal article" date="2017" name="Environ. Microbiol.">
        <title>Decay of the glycolytic pathway and adaptation to intranuclear parasitism within Enterocytozoonidae microsporidia.</title>
        <authorList>
            <person name="Wiredu Boakye D."/>
            <person name="Jaroenlak P."/>
            <person name="Prachumwat A."/>
            <person name="Williams T.A."/>
            <person name="Bateman K.S."/>
            <person name="Itsathitphaisarn O."/>
            <person name="Sritunyalucksana K."/>
            <person name="Paszkiewicz K.H."/>
            <person name="Moore K.A."/>
            <person name="Stentiford G.D."/>
            <person name="Williams B.A."/>
        </authorList>
    </citation>
    <scope>NUCLEOTIDE SEQUENCE [LARGE SCALE GENOMIC DNA]</scope>
    <source>
        <strain evidence="1 2">GB1</strain>
    </source>
</reference>
<keyword evidence="2" id="KW-1185">Reference proteome</keyword>
<dbReference type="InterPro" id="IPR016193">
    <property type="entry name" value="Cytidine_deaminase-like"/>
</dbReference>
<organism evidence="1 2">
    <name type="scientific">Enterospora canceri</name>
    <dbReference type="NCBI Taxonomy" id="1081671"/>
    <lineage>
        <taxon>Eukaryota</taxon>
        <taxon>Fungi</taxon>
        <taxon>Fungi incertae sedis</taxon>
        <taxon>Microsporidia</taxon>
        <taxon>Enterocytozoonidae</taxon>
        <taxon>Enterospora</taxon>
    </lineage>
</organism>
<evidence type="ECO:0000313" key="1">
    <source>
        <dbReference type="EMBL" id="ORD93487.1"/>
    </source>
</evidence>
<sequence>MELELNKSSYEERKMGSRRMKAVRVSKDEVSGYLWKGGVRQADLRWLKQIKRVNSNEFLVLVGDEFGSNETQIETVAVPTFQPLTDEQVADANSLWPTLYKKKEEAKESFISRDTVEIEVERMRQNHPKQTKCVEYAVFIDHNTLISRFSLKPGPVSLLDRIFSSHILLNSITKVSQHQNGTHLCTGTDLILSNEPCYSCAMALIHCRIGNVVILRKRENGVFSRWKLNQNESTNHRFKVWFLR</sequence>
<proteinExistence type="predicted"/>
<accession>A0A1Y1S512</accession>
<dbReference type="Gene3D" id="3.40.140.10">
    <property type="entry name" value="Cytidine Deaminase, domain 2"/>
    <property type="match status" value="1"/>
</dbReference>
<name>A0A1Y1S512_9MICR</name>
<protein>
    <submittedName>
        <fullName evidence="1">ADAT3</fullName>
    </submittedName>
</protein>